<dbReference type="Proteomes" id="UP000274131">
    <property type="component" value="Unassembled WGS sequence"/>
</dbReference>
<dbReference type="EMBL" id="UXUI01009337">
    <property type="protein sequence ID" value="VDD93500.1"/>
    <property type="molecule type" value="Genomic_DNA"/>
</dbReference>
<reference evidence="4" key="1">
    <citation type="submission" date="2016-04" db="UniProtKB">
        <authorList>
            <consortium name="WormBaseParasite"/>
        </authorList>
    </citation>
    <scope>IDENTIFICATION</scope>
</reference>
<keyword evidence="3" id="KW-1185">Reference proteome</keyword>
<feature type="compositionally biased region" description="Basic and acidic residues" evidence="1">
    <location>
        <begin position="158"/>
        <end position="167"/>
    </location>
</feature>
<organism evidence="4">
    <name type="scientific">Enterobius vermicularis</name>
    <name type="common">Human pinworm</name>
    <dbReference type="NCBI Taxonomy" id="51028"/>
    <lineage>
        <taxon>Eukaryota</taxon>
        <taxon>Metazoa</taxon>
        <taxon>Ecdysozoa</taxon>
        <taxon>Nematoda</taxon>
        <taxon>Chromadorea</taxon>
        <taxon>Rhabditida</taxon>
        <taxon>Spirurina</taxon>
        <taxon>Oxyuridomorpha</taxon>
        <taxon>Oxyuroidea</taxon>
        <taxon>Oxyuridae</taxon>
        <taxon>Enterobius</taxon>
    </lineage>
</organism>
<protein>
    <submittedName>
        <fullName evidence="4">Dystrophin</fullName>
    </submittedName>
</protein>
<name>A0A0N4VDS3_ENTVE</name>
<evidence type="ECO:0000256" key="1">
    <source>
        <dbReference type="SAM" id="MobiDB-lite"/>
    </source>
</evidence>
<evidence type="ECO:0000313" key="3">
    <source>
        <dbReference type="Proteomes" id="UP000274131"/>
    </source>
</evidence>
<feature type="compositionally biased region" description="Polar residues" evidence="1">
    <location>
        <begin position="263"/>
        <end position="272"/>
    </location>
</feature>
<dbReference type="AlphaFoldDB" id="A0A0N4VDS3"/>
<evidence type="ECO:0000313" key="2">
    <source>
        <dbReference type="EMBL" id="VDD93500.1"/>
    </source>
</evidence>
<accession>A0A0N4VDS3</accession>
<gene>
    <name evidence="2" type="ORF">EVEC_LOCUS8251</name>
</gene>
<proteinExistence type="predicted"/>
<feature type="region of interest" description="Disordered" evidence="1">
    <location>
        <begin position="257"/>
        <end position="278"/>
    </location>
</feature>
<dbReference type="OrthoDB" id="5781026at2759"/>
<sequence length="306" mass="34676">MDRLNTLTMTDYGINPNGIKSLVIDTVIRGRGPDRLKYLDLQGRWNLNGQSVMCISSAFKHLERLNDAKEAFRIFTDEPLNAIGMVGWKPSEPVQKEKPKPLLIIEEPVKVVEKKETVASPRELLPHRSAGYGLAHQKRKLTVPDRSRSVSPNVEPNVESKKGEKTGDLGYVSAEERYGSKSPYSERPPHRTQALSPQIDSGHRKYDSDYSPYSIFNRDRRYGNELTVSVKETTRQLPYRSAGYGDQHAATRQYDISPKSLPSDYSSASEQGSPYARNTDDVLVTTYHMTKTTRREQQTPLRATIY</sequence>
<dbReference type="WBParaSite" id="EVEC_0000876701-mRNA-1">
    <property type="protein sequence ID" value="EVEC_0000876701-mRNA-1"/>
    <property type="gene ID" value="EVEC_0000876701"/>
</dbReference>
<evidence type="ECO:0000313" key="4">
    <source>
        <dbReference type="WBParaSite" id="EVEC_0000876701-mRNA-1"/>
    </source>
</evidence>
<feature type="region of interest" description="Disordered" evidence="1">
    <location>
        <begin position="116"/>
        <end position="207"/>
    </location>
</feature>
<reference evidence="2 3" key="2">
    <citation type="submission" date="2018-10" db="EMBL/GenBank/DDBJ databases">
        <authorList>
            <consortium name="Pathogen Informatics"/>
        </authorList>
    </citation>
    <scope>NUCLEOTIDE SEQUENCE [LARGE SCALE GENOMIC DNA]</scope>
</reference>